<comment type="caution">
    <text evidence="1">The sequence shown here is derived from an EMBL/GenBank/DDBJ whole genome shotgun (WGS) entry which is preliminary data.</text>
</comment>
<dbReference type="Proteomes" id="UP000070256">
    <property type="component" value="Unassembled WGS sequence"/>
</dbReference>
<dbReference type="AlphaFoldDB" id="A0A133VN71"/>
<sequence>MLCLTLFEKTTSIVNLYLLSHKYFLMPISKDFHDYFSEYSYRMDDPEYRRIYEKMWDDGYKLGEYGKALENFESLSTEKLFSILLDIGKWKAGERWYKKGYDEYWNHETIKRVLDVITSENSDRERIKAFGWGIKGFNKRTGSAVLTVVYPDQYGILDYKVWRALNHRWSREYDLDIECEQKNKGKCPGCYESNRCRYKLGASNSKPFNLAECDQYFDGIRTIGRGENMNPRQVDMALWEYDSQKSSCFK</sequence>
<gene>
    <name evidence="1" type="ORF">AKJ58_01610</name>
</gene>
<keyword evidence="2" id="KW-1185">Reference proteome</keyword>
<accession>A0A133VN71</accession>
<name>A0A133VN71_9EURY</name>
<reference evidence="1 2" key="1">
    <citation type="journal article" date="2016" name="Sci. Rep.">
        <title>Metabolic traits of an uncultured archaeal lineage -MSBL1- from brine pools of the Red Sea.</title>
        <authorList>
            <person name="Mwirichia R."/>
            <person name="Alam I."/>
            <person name="Rashid M."/>
            <person name="Vinu M."/>
            <person name="Ba-Alawi W."/>
            <person name="Anthony Kamau A."/>
            <person name="Kamanda Ngugi D."/>
            <person name="Goker M."/>
            <person name="Klenk H.P."/>
            <person name="Bajic V."/>
            <person name="Stingl U."/>
        </authorList>
    </citation>
    <scope>NUCLEOTIDE SEQUENCE [LARGE SCALE GENOMIC DNA]</scope>
    <source>
        <strain evidence="1">SCGC-AAA385D11</strain>
    </source>
</reference>
<protein>
    <submittedName>
        <fullName evidence="1">Uncharacterized protein</fullName>
    </submittedName>
</protein>
<evidence type="ECO:0000313" key="2">
    <source>
        <dbReference type="Proteomes" id="UP000070256"/>
    </source>
</evidence>
<proteinExistence type="predicted"/>
<organism evidence="1 2">
    <name type="scientific">candidate division MSBL1 archaeon SCGC-AAA385D11</name>
    <dbReference type="NCBI Taxonomy" id="1698286"/>
    <lineage>
        <taxon>Archaea</taxon>
        <taxon>Methanobacteriati</taxon>
        <taxon>Methanobacteriota</taxon>
        <taxon>candidate division MSBL1</taxon>
    </lineage>
</organism>
<dbReference type="EMBL" id="LHYK01000028">
    <property type="protein sequence ID" value="KXB07861.1"/>
    <property type="molecule type" value="Genomic_DNA"/>
</dbReference>
<evidence type="ECO:0000313" key="1">
    <source>
        <dbReference type="EMBL" id="KXB07861.1"/>
    </source>
</evidence>